<dbReference type="GO" id="GO:0043565">
    <property type="term" value="F:sequence-specific DNA binding"/>
    <property type="evidence" value="ECO:0007669"/>
    <property type="project" value="InterPro"/>
</dbReference>
<dbReference type="InterPro" id="IPR018062">
    <property type="entry name" value="HTH_AraC-typ_CS"/>
</dbReference>
<dbReference type="Proteomes" id="UP000028640">
    <property type="component" value="Unassembled WGS sequence"/>
</dbReference>
<dbReference type="AlphaFoldDB" id="A0A085G0L9"/>
<dbReference type="Gene3D" id="1.10.10.60">
    <property type="entry name" value="Homeodomain-like"/>
    <property type="match status" value="2"/>
</dbReference>
<dbReference type="InterPro" id="IPR009057">
    <property type="entry name" value="Homeodomain-like_sf"/>
</dbReference>
<accession>A0A085G0L9</accession>
<comment type="caution">
    <text evidence="5">The sequence shown here is derived from an EMBL/GenBank/DDBJ whole genome shotgun (WGS) entry which is preliminary data.</text>
</comment>
<evidence type="ECO:0000313" key="5">
    <source>
        <dbReference type="EMBL" id="KFC77264.1"/>
    </source>
</evidence>
<dbReference type="PROSITE" id="PS01124">
    <property type="entry name" value="HTH_ARAC_FAMILY_2"/>
    <property type="match status" value="1"/>
</dbReference>
<feature type="domain" description="HTH araC/xylS-type" evidence="4">
    <location>
        <begin position="8"/>
        <end position="106"/>
    </location>
</feature>
<dbReference type="InterPro" id="IPR050959">
    <property type="entry name" value="MarA-like"/>
</dbReference>
<evidence type="ECO:0000259" key="4">
    <source>
        <dbReference type="PROSITE" id="PS01124"/>
    </source>
</evidence>
<dbReference type="SMART" id="SM00342">
    <property type="entry name" value="HTH_ARAC"/>
    <property type="match status" value="1"/>
</dbReference>
<dbReference type="STRING" id="910964.GEAM_4390"/>
<dbReference type="PANTHER" id="PTHR47504">
    <property type="entry name" value="RIGHT ORIGIN-BINDING PROTEIN"/>
    <property type="match status" value="1"/>
</dbReference>
<evidence type="ECO:0000256" key="3">
    <source>
        <dbReference type="ARBA" id="ARBA00023163"/>
    </source>
</evidence>
<protein>
    <submittedName>
        <fullName evidence="5">Right origin-binding protein</fullName>
    </submittedName>
</protein>
<dbReference type="OrthoDB" id="282744at2"/>
<dbReference type="SUPFAM" id="SSF46689">
    <property type="entry name" value="Homeodomain-like"/>
    <property type="match status" value="2"/>
</dbReference>
<evidence type="ECO:0000313" key="6">
    <source>
        <dbReference type="Proteomes" id="UP000028640"/>
    </source>
</evidence>
<keyword evidence="1" id="KW-0805">Transcription regulation</keyword>
<evidence type="ECO:0000256" key="2">
    <source>
        <dbReference type="ARBA" id="ARBA00023125"/>
    </source>
</evidence>
<dbReference type="GeneID" id="78382219"/>
<dbReference type="Pfam" id="PF12833">
    <property type="entry name" value="HTH_18"/>
    <property type="match status" value="1"/>
</dbReference>
<dbReference type="PANTHER" id="PTHR47504:SF5">
    <property type="entry name" value="RIGHT ORIGIN-BINDING PROTEIN"/>
    <property type="match status" value="1"/>
</dbReference>
<evidence type="ECO:0000256" key="1">
    <source>
        <dbReference type="ARBA" id="ARBA00023015"/>
    </source>
</evidence>
<dbReference type="GO" id="GO:0003700">
    <property type="term" value="F:DNA-binding transcription factor activity"/>
    <property type="evidence" value="ECO:0007669"/>
    <property type="project" value="InterPro"/>
</dbReference>
<dbReference type="InterPro" id="IPR020449">
    <property type="entry name" value="Tscrpt_reg_AraC-type_HTH"/>
</dbReference>
<keyword evidence="6" id="KW-1185">Reference proteome</keyword>
<dbReference type="InterPro" id="IPR018060">
    <property type="entry name" value="HTH_AraC"/>
</dbReference>
<organism evidence="5 6">
    <name type="scientific">Ewingella americana (strain ATCC 33852 / DSM 4580 / CCUG 14506 / JCM 5911 / LMG 7869 / NCTC 12157 / CDC 1468-78)</name>
    <dbReference type="NCBI Taxonomy" id="910964"/>
    <lineage>
        <taxon>Bacteria</taxon>
        <taxon>Pseudomonadati</taxon>
        <taxon>Pseudomonadota</taxon>
        <taxon>Gammaproteobacteria</taxon>
        <taxon>Enterobacterales</taxon>
        <taxon>Yersiniaceae</taxon>
        <taxon>Ewingella</taxon>
    </lineage>
</organism>
<dbReference type="eggNOG" id="COG2207">
    <property type="taxonomic scope" value="Bacteria"/>
</dbReference>
<reference evidence="5 6" key="1">
    <citation type="submission" date="2014-05" db="EMBL/GenBank/DDBJ databases">
        <title>ATOL: Assembling a taxonomically balanced genome-scale reconstruction of the evolutionary history of the Enterobacteriaceae.</title>
        <authorList>
            <person name="Plunkett G.III."/>
            <person name="Neeno-Eckwall E.C."/>
            <person name="Glasner J.D."/>
            <person name="Perna N.T."/>
        </authorList>
    </citation>
    <scope>NUCLEOTIDE SEQUENCE [LARGE SCALE GENOMIC DNA]</scope>
    <source>
        <strain evidence="5 6">ATCC 33852</strain>
    </source>
</reference>
<dbReference type="RefSeq" id="WP_034796152.1">
    <property type="nucleotide sequence ID" value="NZ_JMPJ01000076.1"/>
</dbReference>
<sequence>MKTADFIHDLTDWIDKNLEERLDINTVAERAGYSKWYLQRMFKEHTGSALGEYIRAKKLNISAERLANSGEPIVNVAISLGFDSQQSFNRSFKRQFGQTPGDWRKTLHSQPERSGCMCS</sequence>
<dbReference type="PRINTS" id="PR00032">
    <property type="entry name" value="HTHARAC"/>
</dbReference>
<gene>
    <name evidence="5" type="ORF">GEAM_4390</name>
</gene>
<proteinExistence type="predicted"/>
<keyword evidence="2" id="KW-0238">DNA-binding</keyword>
<dbReference type="PROSITE" id="PS00041">
    <property type="entry name" value="HTH_ARAC_FAMILY_1"/>
    <property type="match status" value="1"/>
</dbReference>
<dbReference type="EMBL" id="JMPJ01000076">
    <property type="protein sequence ID" value="KFC77264.1"/>
    <property type="molecule type" value="Genomic_DNA"/>
</dbReference>
<name>A0A085G0L9_EWIA3</name>
<keyword evidence="3" id="KW-0804">Transcription</keyword>